<organism evidence="1 2">
    <name type="scientific">Paramecium sonneborni</name>
    <dbReference type="NCBI Taxonomy" id="65129"/>
    <lineage>
        <taxon>Eukaryota</taxon>
        <taxon>Sar</taxon>
        <taxon>Alveolata</taxon>
        <taxon>Ciliophora</taxon>
        <taxon>Intramacronucleata</taxon>
        <taxon>Oligohymenophorea</taxon>
        <taxon>Peniculida</taxon>
        <taxon>Parameciidae</taxon>
        <taxon>Paramecium</taxon>
    </lineage>
</organism>
<dbReference type="EMBL" id="CAJJDN010000085">
    <property type="protein sequence ID" value="CAD8105805.1"/>
    <property type="molecule type" value="Genomic_DNA"/>
</dbReference>
<protein>
    <submittedName>
        <fullName evidence="1">Uncharacterized protein</fullName>
    </submittedName>
</protein>
<dbReference type="Proteomes" id="UP000692954">
    <property type="component" value="Unassembled WGS sequence"/>
</dbReference>
<reference evidence="1" key="1">
    <citation type="submission" date="2021-01" db="EMBL/GenBank/DDBJ databases">
        <authorList>
            <consortium name="Genoscope - CEA"/>
            <person name="William W."/>
        </authorList>
    </citation>
    <scope>NUCLEOTIDE SEQUENCE</scope>
</reference>
<evidence type="ECO:0000313" key="2">
    <source>
        <dbReference type="Proteomes" id="UP000692954"/>
    </source>
</evidence>
<accession>A0A8S1PRL3</accession>
<keyword evidence="2" id="KW-1185">Reference proteome</keyword>
<name>A0A8S1PRL3_9CILI</name>
<dbReference type="AlphaFoldDB" id="A0A8S1PRL3"/>
<evidence type="ECO:0000313" key="1">
    <source>
        <dbReference type="EMBL" id="CAD8105805.1"/>
    </source>
</evidence>
<proteinExistence type="predicted"/>
<comment type="caution">
    <text evidence="1">The sequence shown here is derived from an EMBL/GenBank/DDBJ whole genome shotgun (WGS) entry which is preliminary data.</text>
</comment>
<sequence length="62" mass="7671">MHQRIYHGWKHIQLLILTLLEISIFQLKKSMKYKSKLKQMEFDNLNIKLQMKFIIQKQNKIK</sequence>
<gene>
    <name evidence="1" type="ORF">PSON_ATCC_30995.1.T0850110</name>
</gene>